<evidence type="ECO:0000313" key="2">
    <source>
        <dbReference type="Proteomes" id="UP000515125"/>
    </source>
</evidence>
<evidence type="ECO:0000313" key="3">
    <source>
        <dbReference type="RefSeq" id="XP_026193632.1"/>
    </source>
</evidence>
<organism evidence="2 3">
    <name type="scientific">Cyclospora cayetanensis</name>
    <dbReference type="NCBI Taxonomy" id="88456"/>
    <lineage>
        <taxon>Eukaryota</taxon>
        <taxon>Sar</taxon>
        <taxon>Alveolata</taxon>
        <taxon>Apicomplexa</taxon>
        <taxon>Conoidasida</taxon>
        <taxon>Coccidia</taxon>
        <taxon>Eucoccidiorida</taxon>
        <taxon>Eimeriorina</taxon>
        <taxon>Eimeriidae</taxon>
        <taxon>Cyclospora</taxon>
    </lineage>
</organism>
<evidence type="ECO:0000256" key="1">
    <source>
        <dbReference type="SAM" id="MobiDB-lite"/>
    </source>
</evidence>
<dbReference type="GeneID" id="34624342"/>
<accession>A0A6P6S1U1</accession>
<feature type="region of interest" description="Disordered" evidence="1">
    <location>
        <begin position="304"/>
        <end position="327"/>
    </location>
</feature>
<reference evidence="3" key="1">
    <citation type="submission" date="2025-08" db="UniProtKB">
        <authorList>
            <consortium name="RefSeq"/>
        </authorList>
    </citation>
    <scope>IDENTIFICATION</scope>
</reference>
<dbReference type="RefSeq" id="XP_026193632.1">
    <property type="nucleotide sequence ID" value="XM_026337847.1"/>
</dbReference>
<gene>
    <name evidence="3" type="primary">LOC34624342</name>
</gene>
<keyword evidence="2" id="KW-1185">Reference proteome</keyword>
<dbReference type="Proteomes" id="UP000515125">
    <property type="component" value="Unplaced"/>
</dbReference>
<proteinExistence type="predicted"/>
<protein>
    <submittedName>
        <fullName evidence="3">Uncharacterized protein LOC34624342</fullName>
    </submittedName>
</protein>
<dbReference type="AlphaFoldDB" id="A0A6P6S1U1"/>
<sequence length="327" mass="35632">MPVQLWLRYEQQQQQRDPRTYQEQQQQRRGNLQRQQQQQQLQGSLSVALAAAFQLQQVYNVEPQTARQNECPPDVATGYRRFSCRGCFLAPSEPAAAQLDSWLASHPVASQLASEGGRASFLVETACWLRLRRASTGAASGVSRGAPRVSEGSGRRQEAVVPLSLCASQEPDFPRAPDDSALLMADAWLVAVSAKRRRDTDAMMEQLRSLQQGHQNSCGSNSASASSPAAFSLQQQLGHLLQRVSKAPVLVKLKEAAATAATTDPRAAREMKLVLAKKQQQLLQQRLQLLLDSLEAPVWASFKGEAPPAVHDGASRNTLEGGAAASE</sequence>
<name>A0A6P6S1U1_9EIME</name>